<dbReference type="Proteomes" id="UP001592531">
    <property type="component" value="Unassembled WGS sequence"/>
</dbReference>
<comment type="caution">
    <text evidence="2">The sequence shown here is derived from an EMBL/GenBank/DDBJ whole genome shotgun (WGS) entry which is preliminary data.</text>
</comment>
<evidence type="ECO:0000313" key="2">
    <source>
        <dbReference type="EMBL" id="MFC1415978.1"/>
    </source>
</evidence>
<sequence>MTDMDRVWADFQEPSGVRAQYYGGEIVMQANPTMLHDLVGKSIVRQVGEPYDAWGERGIDLGTDGTPRPDVVILRLDDVDLTVRDLPVQLLQVVVEVVSPGKRAWHDDWHTKRELYAEHGIGWYLIVDPRPGTWHLLEHQAASHVYTQHSEGIFGQGITVPLAQGALHLDSASWHPYPA</sequence>
<dbReference type="EMBL" id="JBHFAB010000003">
    <property type="protein sequence ID" value="MFC1415978.1"/>
    <property type="molecule type" value="Genomic_DNA"/>
</dbReference>
<gene>
    <name evidence="2" type="ORF">ACEZDE_04910</name>
</gene>
<dbReference type="InterPro" id="IPR011335">
    <property type="entry name" value="Restrct_endonuc-II-like"/>
</dbReference>
<dbReference type="PANTHER" id="PTHR35400">
    <property type="entry name" value="SLR1083 PROTEIN"/>
    <property type="match status" value="1"/>
</dbReference>
<dbReference type="InterPro" id="IPR008538">
    <property type="entry name" value="Uma2"/>
</dbReference>
<feature type="domain" description="Putative restriction endonuclease" evidence="1">
    <location>
        <begin position="13"/>
        <end position="141"/>
    </location>
</feature>
<proteinExistence type="predicted"/>
<keyword evidence="3" id="KW-1185">Reference proteome</keyword>
<protein>
    <submittedName>
        <fullName evidence="2">Uma2 family endonuclease</fullName>
    </submittedName>
</protein>
<keyword evidence="2" id="KW-0255">Endonuclease</keyword>
<dbReference type="SUPFAM" id="SSF52980">
    <property type="entry name" value="Restriction endonuclease-like"/>
    <property type="match status" value="1"/>
</dbReference>
<name>A0ABV6VQY6_9ACTN</name>
<dbReference type="PANTHER" id="PTHR35400:SF3">
    <property type="entry name" value="SLL1072 PROTEIN"/>
    <property type="match status" value="1"/>
</dbReference>
<dbReference type="InterPro" id="IPR012296">
    <property type="entry name" value="Nuclease_put_TT1808"/>
</dbReference>
<dbReference type="Gene3D" id="3.90.1570.10">
    <property type="entry name" value="tt1808, chain A"/>
    <property type="match status" value="1"/>
</dbReference>
<accession>A0ABV6VQY6</accession>
<organism evidence="2 3">
    <name type="scientific">Streptacidiphilus cavernicola</name>
    <dbReference type="NCBI Taxonomy" id="3342716"/>
    <lineage>
        <taxon>Bacteria</taxon>
        <taxon>Bacillati</taxon>
        <taxon>Actinomycetota</taxon>
        <taxon>Actinomycetes</taxon>
        <taxon>Kitasatosporales</taxon>
        <taxon>Streptomycetaceae</taxon>
        <taxon>Streptacidiphilus</taxon>
    </lineage>
</organism>
<keyword evidence="2" id="KW-0378">Hydrolase</keyword>
<keyword evidence="2" id="KW-0540">Nuclease</keyword>
<dbReference type="RefSeq" id="WP_380532677.1">
    <property type="nucleotide sequence ID" value="NZ_JBHFAB010000003.1"/>
</dbReference>
<reference evidence="2 3" key="1">
    <citation type="submission" date="2024-09" db="EMBL/GenBank/DDBJ databases">
        <authorList>
            <person name="Lee S.D."/>
        </authorList>
    </citation>
    <scope>NUCLEOTIDE SEQUENCE [LARGE SCALE GENOMIC DNA]</scope>
    <source>
        <strain evidence="2 3">N8-3</strain>
    </source>
</reference>
<dbReference type="Pfam" id="PF05685">
    <property type="entry name" value="Uma2"/>
    <property type="match status" value="1"/>
</dbReference>
<evidence type="ECO:0000313" key="3">
    <source>
        <dbReference type="Proteomes" id="UP001592531"/>
    </source>
</evidence>
<evidence type="ECO:0000259" key="1">
    <source>
        <dbReference type="Pfam" id="PF05685"/>
    </source>
</evidence>
<dbReference type="GO" id="GO:0004519">
    <property type="term" value="F:endonuclease activity"/>
    <property type="evidence" value="ECO:0007669"/>
    <property type="project" value="UniProtKB-KW"/>
</dbReference>